<gene>
    <name evidence="1" type="ORF">EZS28_000508</name>
</gene>
<evidence type="ECO:0000313" key="1">
    <source>
        <dbReference type="EMBL" id="KAA6403962.1"/>
    </source>
</evidence>
<dbReference type="EMBL" id="SNRW01000042">
    <property type="protein sequence ID" value="KAA6403962.1"/>
    <property type="molecule type" value="Genomic_DNA"/>
</dbReference>
<dbReference type="OrthoDB" id="10066471at2759"/>
<dbReference type="AlphaFoldDB" id="A0A5J4XAM3"/>
<evidence type="ECO:0000313" key="2">
    <source>
        <dbReference type="Proteomes" id="UP000324800"/>
    </source>
</evidence>
<reference evidence="1 2" key="1">
    <citation type="submission" date="2019-03" db="EMBL/GenBank/DDBJ databases">
        <title>Single cell metagenomics reveals metabolic interactions within the superorganism composed of flagellate Streblomastix strix and complex community of Bacteroidetes bacteria on its surface.</title>
        <authorList>
            <person name="Treitli S.C."/>
            <person name="Kolisko M."/>
            <person name="Husnik F."/>
            <person name="Keeling P."/>
            <person name="Hampl V."/>
        </authorList>
    </citation>
    <scope>NUCLEOTIDE SEQUENCE [LARGE SCALE GENOMIC DNA]</scope>
    <source>
        <strain evidence="1">ST1C</strain>
    </source>
</reference>
<protein>
    <submittedName>
        <fullName evidence="1">Uncharacterized protein</fullName>
    </submittedName>
</protein>
<name>A0A5J4XAM3_9EUKA</name>
<proteinExistence type="predicted"/>
<comment type="caution">
    <text evidence="1">The sequence shown here is derived from an EMBL/GenBank/DDBJ whole genome shotgun (WGS) entry which is preliminary data.</text>
</comment>
<organism evidence="1 2">
    <name type="scientific">Streblomastix strix</name>
    <dbReference type="NCBI Taxonomy" id="222440"/>
    <lineage>
        <taxon>Eukaryota</taxon>
        <taxon>Metamonada</taxon>
        <taxon>Preaxostyla</taxon>
        <taxon>Oxymonadida</taxon>
        <taxon>Streblomastigidae</taxon>
        <taxon>Streblomastix</taxon>
    </lineage>
</organism>
<dbReference type="Proteomes" id="UP000324800">
    <property type="component" value="Unassembled WGS sequence"/>
</dbReference>
<accession>A0A5J4XAM3</accession>
<sequence length="180" mass="20880">MYKNLDMDKIHFIEGGTDSAYWPISGNPNEDCTQQFDAIVKNRDFFNENAKYFFPTIRGDVYDEKKIFVLAIERQGPTMIAIALKNYIIFKNYCYDSKIKLKAVIQKTNKITKDQIIDCFNEGKITKCTNMRLGQKNHQISQLSIMKNGIAGIRTKMIVLENQSNCPYMYGLAAKYYSYE</sequence>